<name>A0A8W8M4Q7_MAGGI</name>
<reference evidence="3" key="1">
    <citation type="submission" date="2022-08" db="UniProtKB">
        <authorList>
            <consortium name="EnsemblMetazoa"/>
        </authorList>
    </citation>
    <scope>IDENTIFICATION</scope>
    <source>
        <strain evidence="3">05x7-T-G4-1.051#20</strain>
    </source>
</reference>
<dbReference type="EnsemblMetazoa" id="G31296.1">
    <property type="protein sequence ID" value="G31296.1:cds"/>
    <property type="gene ID" value="G31296"/>
</dbReference>
<dbReference type="GO" id="GO:0008270">
    <property type="term" value="F:zinc ion binding"/>
    <property type="evidence" value="ECO:0007669"/>
    <property type="project" value="UniProtKB-KW"/>
</dbReference>
<dbReference type="AlphaFoldDB" id="A0A8W8M4Q7"/>
<keyword evidence="4" id="KW-1185">Reference proteome</keyword>
<organism evidence="3 4">
    <name type="scientific">Magallana gigas</name>
    <name type="common">Pacific oyster</name>
    <name type="synonym">Crassostrea gigas</name>
    <dbReference type="NCBI Taxonomy" id="29159"/>
    <lineage>
        <taxon>Eukaryota</taxon>
        <taxon>Metazoa</taxon>
        <taxon>Spiralia</taxon>
        <taxon>Lophotrochozoa</taxon>
        <taxon>Mollusca</taxon>
        <taxon>Bivalvia</taxon>
        <taxon>Autobranchia</taxon>
        <taxon>Pteriomorphia</taxon>
        <taxon>Ostreida</taxon>
        <taxon>Ostreoidea</taxon>
        <taxon>Ostreidae</taxon>
        <taxon>Magallana</taxon>
    </lineage>
</organism>
<evidence type="ECO:0000256" key="2">
    <source>
        <dbReference type="SAM" id="Phobius"/>
    </source>
</evidence>
<evidence type="ECO:0000313" key="4">
    <source>
        <dbReference type="Proteomes" id="UP000005408"/>
    </source>
</evidence>
<dbReference type="Gene3D" id="2.120.10.30">
    <property type="entry name" value="TolB, C-terminal domain"/>
    <property type="match status" value="1"/>
</dbReference>
<feature type="coiled-coil region" evidence="1">
    <location>
        <begin position="223"/>
        <end position="250"/>
    </location>
</feature>
<keyword evidence="1" id="KW-0175">Coiled coil</keyword>
<keyword evidence="2" id="KW-0812">Transmembrane</keyword>
<keyword evidence="2" id="KW-0472">Membrane</keyword>
<evidence type="ECO:0008006" key="5">
    <source>
        <dbReference type="Google" id="ProtNLM"/>
    </source>
</evidence>
<evidence type="ECO:0000256" key="1">
    <source>
        <dbReference type="SAM" id="Coils"/>
    </source>
</evidence>
<dbReference type="SUPFAM" id="SSF63829">
    <property type="entry name" value="Calcium-dependent phosphotriesterase"/>
    <property type="match status" value="1"/>
</dbReference>
<evidence type="ECO:0000313" key="3">
    <source>
        <dbReference type="EnsemblMetazoa" id="G31296.1:cds"/>
    </source>
</evidence>
<dbReference type="InterPro" id="IPR050952">
    <property type="entry name" value="TRIM-NHL_E3_ligases"/>
</dbReference>
<accession>A0A8W8M4Q7</accession>
<dbReference type="InterPro" id="IPR011042">
    <property type="entry name" value="6-blade_b-propeller_TolB-like"/>
</dbReference>
<feature type="transmembrane region" description="Helical" evidence="2">
    <location>
        <begin position="29"/>
        <end position="50"/>
    </location>
</feature>
<proteinExistence type="predicted"/>
<dbReference type="PANTHER" id="PTHR24104:SF25">
    <property type="entry name" value="PROTEIN LIN-41"/>
    <property type="match status" value="1"/>
</dbReference>
<sequence>MKKVMMLHRRQCCNEKCEFRVKVQVKFNAVLVALNAIVGFNIHFIVLTLISEGLTCPKATFKADNTSCLNGYGKCKNGQCLDPCKDVGSDPCLCSGRQIGQKAWVESVNEKNGEVNDNKSTLKKESVESISDSRIEKKSLTLKGYLPLSKDAAAREFYMHLYPAQAILITLVKFYARNKGLDLLKDMKNTGPSSTSNEYQNEATENFHRLCQLFVTICGELLREVIRLRINDLRLKLDEYEKVLKHICNASQRKILYPNSEDKQTDLKDMDNIVEIATECNSVETYEGKVDELYDCTLNSSETKTCLEIIIKMEEEMKMDLEIKKVIFMEDTYVPPSSVNLTSTITVPNLSAINHIAYVKPGSLWVAGVCTLKQIDLAGNLIQTVDDALCYHGCFAVTENGDLFYIGKDRHNIKRKSSVETSTIVDLPDYVSIRCICISQKGNLLVVTRNDLKTQRHRVVRYDINENISHVVLDDSIGDLYKAPFYITENRNGDIVVSDQENNAVIVVNSAGQNRFIIKTRNSAFLPCGLATDDTGNILVVEGHKETYIYVFDQDGILTRRLSEKRDRWWGVCLDDKRNLYVGNRKSTIDVYRY</sequence>
<keyword evidence="2" id="KW-1133">Transmembrane helix</keyword>
<dbReference type="PANTHER" id="PTHR24104">
    <property type="entry name" value="E3 UBIQUITIN-PROTEIN LIGASE NHLRC1-RELATED"/>
    <property type="match status" value="1"/>
</dbReference>
<protein>
    <recommendedName>
        <fullName evidence="5">Tripartite motif-containing protein 2</fullName>
    </recommendedName>
</protein>
<dbReference type="Proteomes" id="UP000005408">
    <property type="component" value="Unassembled WGS sequence"/>
</dbReference>